<dbReference type="GO" id="GO:0016618">
    <property type="term" value="F:hydroxypyruvate reductase [NAD(P)H] activity"/>
    <property type="evidence" value="ECO:0007669"/>
    <property type="project" value="TreeGrafter"/>
</dbReference>
<evidence type="ECO:0000313" key="7">
    <source>
        <dbReference type="Proteomes" id="UP000199163"/>
    </source>
</evidence>
<evidence type="ECO:0000256" key="1">
    <source>
        <dbReference type="ARBA" id="ARBA00005854"/>
    </source>
</evidence>
<dbReference type="PANTHER" id="PTHR10996">
    <property type="entry name" value="2-HYDROXYACID DEHYDROGENASE-RELATED"/>
    <property type="match status" value="1"/>
</dbReference>
<evidence type="ECO:0000259" key="5">
    <source>
        <dbReference type="Pfam" id="PF02826"/>
    </source>
</evidence>
<sequence length="319" mass="35822">MKPNVVVYNRIAEEQVKRIEEHCHVYQISKESKEFMNYLSKAEGIIGAGLKVDKKLLDHAPNLRIVSNVSAGYDNLDIEELTKRRIMAANTPDVLTETTADTIFGLLIAAARRMPELDSYVKSGKWQTKIMEDQFGVDVHHKTLGIIGMGRIGKAVAERAHYGFKMNILYHNRSRNEAAEKELHARYTDEDELLKHSDFVCLLAPLTPETVGLIGKREFHLMKKESIFINGGRGDLVIEEDLVQALKEKQIRAAGLDVYKQEPLGDNHPLLHMKNVVTLPHIGSATKETREKMAEAAVENLLQGIGGKVPPCLINREVL</sequence>
<proteinExistence type="inferred from homology"/>
<organism evidence="6 7">
    <name type="scientific">Alteribacillus persepolensis</name>
    <dbReference type="NCBI Taxonomy" id="568899"/>
    <lineage>
        <taxon>Bacteria</taxon>
        <taxon>Bacillati</taxon>
        <taxon>Bacillota</taxon>
        <taxon>Bacilli</taxon>
        <taxon>Bacillales</taxon>
        <taxon>Bacillaceae</taxon>
        <taxon>Alteribacillus</taxon>
    </lineage>
</organism>
<dbReference type="InterPro" id="IPR006140">
    <property type="entry name" value="D-isomer_DH_NAD-bd"/>
</dbReference>
<dbReference type="Proteomes" id="UP000199163">
    <property type="component" value="Unassembled WGS sequence"/>
</dbReference>
<dbReference type="EMBL" id="FNDK01000026">
    <property type="protein sequence ID" value="SDI22462.1"/>
    <property type="molecule type" value="Genomic_DNA"/>
</dbReference>
<dbReference type="InterPro" id="IPR036291">
    <property type="entry name" value="NAD(P)-bd_dom_sf"/>
</dbReference>
<dbReference type="PANTHER" id="PTHR10996:SF283">
    <property type="entry name" value="GLYOXYLATE_HYDROXYPYRUVATE REDUCTASE B"/>
    <property type="match status" value="1"/>
</dbReference>
<evidence type="ECO:0000256" key="3">
    <source>
        <dbReference type="RuleBase" id="RU003719"/>
    </source>
</evidence>
<dbReference type="SUPFAM" id="SSF51735">
    <property type="entry name" value="NAD(P)-binding Rossmann-fold domains"/>
    <property type="match status" value="1"/>
</dbReference>
<dbReference type="OrthoDB" id="9805416at2"/>
<reference evidence="6 7" key="1">
    <citation type="submission" date="2016-10" db="EMBL/GenBank/DDBJ databases">
        <authorList>
            <person name="de Groot N.N."/>
        </authorList>
    </citation>
    <scope>NUCLEOTIDE SEQUENCE [LARGE SCALE GENOMIC DNA]</scope>
    <source>
        <strain evidence="6 7">DSM 21632</strain>
    </source>
</reference>
<dbReference type="STRING" id="568899.SAMN05192534_12621"/>
<keyword evidence="2 3" id="KW-0560">Oxidoreductase</keyword>
<keyword evidence="7" id="KW-1185">Reference proteome</keyword>
<evidence type="ECO:0000313" key="6">
    <source>
        <dbReference type="EMBL" id="SDI22462.1"/>
    </source>
</evidence>
<dbReference type="Gene3D" id="3.40.50.720">
    <property type="entry name" value="NAD(P)-binding Rossmann-like Domain"/>
    <property type="match status" value="2"/>
</dbReference>
<dbReference type="InterPro" id="IPR006139">
    <property type="entry name" value="D-isomer_2_OHA_DH_cat_dom"/>
</dbReference>
<dbReference type="InterPro" id="IPR050223">
    <property type="entry name" value="D-isomer_2-hydroxyacid_DH"/>
</dbReference>
<protein>
    <submittedName>
        <fullName evidence="6">Gluconate 2-dehydrogenase</fullName>
    </submittedName>
</protein>
<feature type="domain" description="D-isomer specific 2-hydroxyacid dehydrogenase NAD-binding" evidence="5">
    <location>
        <begin position="104"/>
        <end position="283"/>
    </location>
</feature>
<gene>
    <name evidence="6" type="ORF">SAMN05192534_12621</name>
</gene>
<dbReference type="PROSITE" id="PS00065">
    <property type="entry name" value="D_2_HYDROXYACID_DH_1"/>
    <property type="match status" value="1"/>
</dbReference>
<dbReference type="Pfam" id="PF02826">
    <property type="entry name" value="2-Hacid_dh_C"/>
    <property type="match status" value="1"/>
</dbReference>
<dbReference type="FunFam" id="3.40.50.720:FF:000462">
    <property type="entry name" value="Glyoxylate reductase (NADP+)"/>
    <property type="match status" value="1"/>
</dbReference>
<evidence type="ECO:0000259" key="4">
    <source>
        <dbReference type="Pfam" id="PF00389"/>
    </source>
</evidence>
<dbReference type="SUPFAM" id="SSF52283">
    <property type="entry name" value="Formate/glycerate dehydrogenase catalytic domain-like"/>
    <property type="match status" value="1"/>
</dbReference>
<dbReference type="Pfam" id="PF00389">
    <property type="entry name" value="2-Hacid_dh"/>
    <property type="match status" value="1"/>
</dbReference>
<feature type="domain" description="D-isomer specific 2-hydroxyacid dehydrogenase catalytic" evidence="4">
    <location>
        <begin position="5"/>
        <end position="314"/>
    </location>
</feature>
<evidence type="ECO:0000256" key="2">
    <source>
        <dbReference type="ARBA" id="ARBA00023002"/>
    </source>
</evidence>
<accession>A0A1G8IUH3</accession>
<dbReference type="RefSeq" id="WP_091275980.1">
    <property type="nucleotide sequence ID" value="NZ_FNDK01000026.1"/>
</dbReference>
<dbReference type="InterPro" id="IPR029752">
    <property type="entry name" value="D-isomer_DH_CS1"/>
</dbReference>
<dbReference type="GO" id="GO:0030267">
    <property type="term" value="F:glyoxylate reductase (NADPH) activity"/>
    <property type="evidence" value="ECO:0007669"/>
    <property type="project" value="TreeGrafter"/>
</dbReference>
<dbReference type="AlphaFoldDB" id="A0A1G8IUH3"/>
<dbReference type="GO" id="GO:0051287">
    <property type="term" value="F:NAD binding"/>
    <property type="evidence" value="ECO:0007669"/>
    <property type="project" value="InterPro"/>
</dbReference>
<name>A0A1G8IUH3_9BACI</name>
<dbReference type="CDD" id="cd05301">
    <property type="entry name" value="GDH"/>
    <property type="match status" value="1"/>
</dbReference>
<comment type="similarity">
    <text evidence="1 3">Belongs to the D-isomer specific 2-hydroxyacid dehydrogenase family.</text>
</comment>
<dbReference type="GO" id="GO:0005829">
    <property type="term" value="C:cytosol"/>
    <property type="evidence" value="ECO:0007669"/>
    <property type="project" value="TreeGrafter"/>
</dbReference>